<dbReference type="InterPro" id="IPR046848">
    <property type="entry name" value="E_motif"/>
</dbReference>
<dbReference type="InterPro" id="IPR046960">
    <property type="entry name" value="PPR_At4g14850-like_plant"/>
</dbReference>
<comment type="caution">
    <text evidence="2">The sequence shown here is derived from an EMBL/GenBank/DDBJ whole genome shotgun (WGS) entry which is preliminary data.</text>
</comment>
<organism evidence="2 4">
    <name type="scientific">Pisum sativum</name>
    <name type="common">Garden pea</name>
    <name type="synonym">Lathyrus oleraceus</name>
    <dbReference type="NCBI Taxonomy" id="3888"/>
    <lineage>
        <taxon>Eukaryota</taxon>
        <taxon>Viridiplantae</taxon>
        <taxon>Streptophyta</taxon>
        <taxon>Embryophyta</taxon>
        <taxon>Tracheophyta</taxon>
        <taxon>Spermatophyta</taxon>
        <taxon>Magnoliopsida</taxon>
        <taxon>eudicotyledons</taxon>
        <taxon>Gunneridae</taxon>
        <taxon>Pentapetalae</taxon>
        <taxon>rosids</taxon>
        <taxon>fabids</taxon>
        <taxon>Fabales</taxon>
        <taxon>Fabaceae</taxon>
        <taxon>Papilionoideae</taxon>
        <taxon>50 kb inversion clade</taxon>
        <taxon>NPAAA clade</taxon>
        <taxon>Hologalegina</taxon>
        <taxon>IRL clade</taxon>
        <taxon>Fabeae</taxon>
        <taxon>Lathyrus</taxon>
    </lineage>
</organism>
<dbReference type="Pfam" id="PF20431">
    <property type="entry name" value="E_motif"/>
    <property type="match status" value="1"/>
</dbReference>
<dbReference type="PANTHER" id="PTHR47926:SF468">
    <property type="entry name" value="PENTATRICOPEPTIDE REPEAT-CONTAINING PROTEIN"/>
    <property type="match status" value="1"/>
</dbReference>
<reference evidence="2 4" key="1">
    <citation type="journal article" date="2022" name="Nat. Genet.">
        <title>Improved pea reference genome and pan-genome highlight genomic features and evolutionary characteristics.</title>
        <authorList>
            <person name="Yang T."/>
            <person name="Liu R."/>
            <person name="Luo Y."/>
            <person name="Hu S."/>
            <person name="Wang D."/>
            <person name="Wang C."/>
            <person name="Pandey M.K."/>
            <person name="Ge S."/>
            <person name="Xu Q."/>
            <person name="Li N."/>
            <person name="Li G."/>
            <person name="Huang Y."/>
            <person name="Saxena R.K."/>
            <person name="Ji Y."/>
            <person name="Li M."/>
            <person name="Yan X."/>
            <person name="He Y."/>
            <person name="Liu Y."/>
            <person name="Wang X."/>
            <person name="Xiang C."/>
            <person name="Varshney R.K."/>
            <person name="Ding H."/>
            <person name="Gao S."/>
            <person name="Zong X."/>
        </authorList>
    </citation>
    <scope>NUCLEOTIDE SEQUENCE [LARGE SCALE GENOMIC DNA]</scope>
    <source>
        <strain evidence="2 4">cv. Zhongwan 6</strain>
    </source>
</reference>
<dbReference type="InterPro" id="IPR011990">
    <property type="entry name" value="TPR-like_helical_dom_sf"/>
</dbReference>
<dbReference type="EMBL" id="JAMSHJ010000003">
    <property type="protein sequence ID" value="KAI5428188.1"/>
    <property type="molecule type" value="Genomic_DNA"/>
</dbReference>
<dbReference type="PANTHER" id="PTHR47926">
    <property type="entry name" value="PENTATRICOPEPTIDE REPEAT-CONTAINING PROTEIN"/>
    <property type="match status" value="1"/>
</dbReference>
<dbReference type="Gramene" id="Psat03G0326200-T1">
    <property type="protein sequence ID" value="KAI5428188.1"/>
    <property type="gene ID" value="KIW84_033262"/>
</dbReference>
<sequence>MITCYTQNGKMSLAIRFIERMVERNIVSWDSLITVLLQNSLYLGALKSFVLMGQEGKKLDQSTFACSLSACANLAAFAIDLLGRMGRLEEVLDIVKGMKLNSNAGVWDSWPAVYRVHKSMELGEIAAMKLLELKPHNTSNYITFSHMLDEAGRWEEVERLRVLMRERRSQKTLIF</sequence>
<proteinExistence type="predicted"/>
<evidence type="ECO:0000313" key="2">
    <source>
        <dbReference type="EMBL" id="KAI5428172.1"/>
    </source>
</evidence>
<dbReference type="AlphaFoldDB" id="A0A9D4XX41"/>
<dbReference type="Gramene" id="Psat03G0325300-T1">
    <property type="protein sequence ID" value="KAI5428172.1"/>
    <property type="gene ID" value="KIW84_033253"/>
</dbReference>
<evidence type="ECO:0000256" key="1">
    <source>
        <dbReference type="ARBA" id="ARBA00022737"/>
    </source>
</evidence>
<evidence type="ECO:0000313" key="3">
    <source>
        <dbReference type="EMBL" id="KAI5428188.1"/>
    </source>
</evidence>
<keyword evidence="1" id="KW-0677">Repeat</keyword>
<gene>
    <name evidence="2" type="ORF">KIW84_033253</name>
    <name evidence="3" type="ORF">KIW84_033262</name>
</gene>
<dbReference type="Pfam" id="PF01535">
    <property type="entry name" value="PPR"/>
    <property type="match status" value="3"/>
</dbReference>
<protein>
    <recommendedName>
        <fullName evidence="5">Pentatricopeptide repeat-containing protein</fullName>
    </recommendedName>
</protein>
<name>A0A9D4XX41_PEA</name>
<dbReference type="GO" id="GO:0009451">
    <property type="term" value="P:RNA modification"/>
    <property type="evidence" value="ECO:0007669"/>
    <property type="project" value="InterPro"/>
</dbReference>
<evidence type="ECO:0008006" key="5">
    <source>
        <dbReference type="Google" id="ProtNLM"/>
    </source>
</evidence>
<dbReference type="Proteomes" id="UP001058974">
    <property type="component" value="Chromosome 3"/>
</dbReference>
<evidence type="ECO:0000313" key="4">
    <source>
        <dbReference type="Proteomes" id="UP001058974"/>
    </source>
</evidence>
<dbReference type="Gene3D" id="1.25.40.10">
    <property type="entry name" value="Tetratricopeptide repeat domain"/>
    <property type="match status" value="1"/>
</dbReference>
<dbReference type="GO" id="GO:0003723">
    <property type="term" value="F:RNA binding"/>
    <property type="evidence" value="ECO:0007669"/>
    <property type="project" value="InterPro"/>
</dbReference>
<dbReference type="InterPro" id="IPR002885">
    <property type="entry name" value="PPR_rpt"/>
</dbReference>
<dbReference type="NCBIfam" id="TIGR00756">
    <property type="entry name" value="PPR"/>
    <property type="match status" value="1"/>
</dbReference>
<dbReference type="EMBL" id="JAMSHJ010000003">
    <property type="protein sequence ID" value="KAI5428172.1"/>
    <property type="molecule type" value="Genomic_DNA"/>
</dbReference>
<accession>A0A9D4XX41</accession>
<keyword evidence="4" id="KW-1185">Reference proteome</keyword>